<dbReference type="EMBL" id="CAJVPI010002729">
    <property type="protein sequence ID" value="CAG8648552.1"/>
    <property type="molecule type" value="Genomic_DNA"/>
</dbReference>
<dbReference type="Proteomes" id="UP000789739">
    <property type="component" value="Unassembled WGS sequence"/>
</dbReference>
<organism evidence="1 2">
    <name type="scientific">Paraglomus brasilianum</name>
    <dbReference type="NCBI Taxonomy" id="144538"/>
    <lineage>
        <taxon>Eukaryota</taxon>
        <taxon>Fungi</taxon>
        <taxon>Fungi incertae sedis</taxon>
        <taxon>Mucoromycota</taxon>
        <taxon>Glomeromycotina</taxon>
        <taxon>Glomeromycetes</taxon>
        <taxon>Paraglomerales</taxon>
        <taxon>Paraglomeraceae</taxon>
        <taxon>Paraglomus</taxon>
    </lineage>
</organism>
<name>A0A9N9DU93_9GLOM</name>
<reference evidence="1" key="1">
    <citation type="submission" date="2021-06" db="EMBL/GenBank/DDBJ databases">
        <authorList>
            <person name="Kallberg Y."/>
            <person name="Tangrot J."/>
            <person name="Rosling A."/>
        </authorList>
    </citation>
    <scope>NUCLEOTIDE SEQUENCE</scope>
    <source>
        <strain evidence="1">BR232B</strain>
    </source>
</reference>
<evidence type="ECO:0000313" key="2">
    <source>
        <dbReference type="Proteomes" id="UP000789739"/>
    </source>
</evidence>
<sequence>MKTNTEYNLDRLAIELKIEIILHLSNPTPLARCSREWYATINSPATKAKWLIGRYGKNHALFHAVRMGEPFVNVDVVDCLFAQKAHLSRYFIQRVMFGKYDSQLIDLKLTHNIRPLDPVRTKLIQNKIQSPWASNLSFNVFSRILKEGHDQFDGNDTSTHGNDMESFHYLSAGPLVISEARKKLEDNINEIERLITTFRFVPFPPRPKIRKHMSTELSRTTNCDDYPPIDGYENVRQLNVIARAILVHPNLVNVWKKIGYHEIVHDVNDLVMQGSLLILYPPTPTAGWIKPGLDQVVKQLNDLQNIGFKLTDG</sequence>
<evidence type="ECO:0000313" key="1">
    <source>
        <dbReference type="EMBL" id="CAG8648552.1"/>
    </source>
</evidence>
<dbReference type="AlphaFoldDB" id="A0A9N9DU93"/>
<keyword evidence="2" id="KW-1185">Reference proteome</keyword>
<proteinExistence type="predicted"/>
<feature type="non-terminal residue" evidence="1">
    <location>
        <position position="313"/>
    </location>
</feature>
<comment type="caution">
    <text evidence="1">The sequence shown here is derived from an EMBL/GenBank/DDBJ whole genome shotgun (WGS) entry which is preliminary data.</text>
</comment>
<dbReference type="OrthoDB" id="270318at2759"/>
<protein>
    <submittedName>
        <fullName evidence="1">733_t:CDS:1</fullName>
    </submittedName>
</protein>
<accession>A0A9N9DU93</accession>
<gene>
    <name evidence="1" type="ORF">PBRASI_LOCUS10154</name>
</gene>